<organism evidence="1 2">
    <name type="scientific">Virgibacillus natechei</name>
    <dbReference type="NCBI Taxonomy" id="1216297"/>
    <lineage>
        <taxon>Bacteria</taxon>
        <taxon>Bacillati</taxon>
        <taxon>Bacillota</taxon>
        <taxon>Bacilli</taxon>
        <taxon>Bacillales</taxon>
        <taxon>Bacillaceae</taxon>
        <taxon>Virgibacillus</taxon>
    </lineage>
</organism>
<comment type="caution">
    <text evidence="1">The sequence shown here is derived from an EMBL/GenBank/DDBJ whole genome shotgun (WGS) entry which is preliminary data.</text>
</comment>
<accession>A0ABS4IH85</accession>
<gene>
    <name evidence="1" type="ORF">J2Z83_002356</name>
</gene>
<proteinExistence type="predicted"/>
<protein>
    <submittedName>
        <fullName evidence="1">Uncharacterized protein</fullName>
    </submittedName>
</protein>
<evidence type="ECO:0000313" key="1">
    <source>
        <dbReference type="EMBL" id="MBP1970238.1"/>
    </source>
</evidence>
<evidence type="ECO:0000313" key="2">
    <source>
        <dbReference type="Proteomes" id="UP001519345"/>
    </source>
</evidence>
<keyword evidence="2" id="KW-1185">Reference proteome</keyword>
<dbReference type="EMBL" id="JAGGKX010000011">
    <property type="protein sequence ID" value="MBP1970238.1"/>
    <property type="molecule type" value="Genomic_DNA"/>
</dbReference>
<sequence>MNNVNTEIGFELASFIKVYKPNLDLMAGSHFVID</sequence>
<reference evidence="1 2" key="1">
    <citation type="submission" date="2021-03" db="EMBL/GenBank/DDBJ databases">
        <title>Genomic Encyclopedia of Type Strains, Phase IV (KMG-IV): sequencing the most valuable type-strain genomes for metagenomic binning, comparative biology and taxonomic classification.</title>
        <authorList>
            <person name="Goeker M."/>
        </authorList>
    </citation>
    <scope>NUCLEOTIDE SEQUENCE [LARGE SCALE GENOMIC DNA]</scope>
    <source>
        <strain evidence="1 2">DSM 25609</strain>
    </source>
</reference>
<dbReference type="Proteomes" id="UP001519345">
    <property type="component" value="Unassembled WGS sequence"/>
</dbReference>
<name>A0ABS4IH85_9BACI</name>